<comment type="similarity">
    <text evidence="1">Belongs to the carbohydrate kinase PfkB family.</text>
</comment>
<keyword evidence="3" id="KW-0547">Nucleotide-binding</keyword>
<proteinExistence type="inferred from homology"/>
<evidence type="ECO:0000313" key="7">
    <source>
        <dbReference type="EMBL" id="GGH12766.1"/>
    </source>
</evidence>
<evidence type="ECO:0000313" key="8">
    <source>
        <dbReference type="Proteomes" id="UP000603912"/>
    </source>
</evidence>
<dbReference type="Proteomes" id="UP000603912">
    <property type="component" value="Unassembled WGS sequence"/>
</dbReference>
<dbReference type="PANTHER" id="PTHR43085">
    <property type="entry name" value="HEXOKINASE FAMILY MEMBER"/>
    <property type="match status" value="1"/>
</dbReference>
<dbReference type="EMBL" id="BMES01000001">
    <property type="protein sequence ID" value="GGH12766.1"/>
    <property type="molecule type" value="Genomic_DNA"/>
</dbReference>
<dbReference type="Gene3D" id="3.40.1190.20">
    <property type="match status" value="1"/>
</dbReference>
<dbReference type="InterPro" id="IPR029056">
    <property type="entry name" value="Ribokinase-like"/>
</dbReference>
<gene>
    <name evidence="7" type="primary">mtlZ</name>
    <name evidence="7" type="ORF">GCM10007036_10890</name>
</gene>
<dbReference type="PANTHER" id="PTHR43085:SF1">
    <property type="entry name" value="PSEUDOURIDINE KINASE-RELATED"/>
    <property type="match status" value="1"/>
</dbReference>
<feature type="domain" description="Carbohydrate kinase PfkB" evidence="6">
    <location>
        <begin position="29"/>
        <end position="307"/>
    </location>
</feature>
<comment type="caution">
    <text evidence="7">The sequence shown here is derived from an EMBL/GenBank/DDBJ whole genome shotgun (WGS) entry which is preliminary data.</text>
</comment>
<evidence type="ECO:0000256" key="2">
    <source>
        <dbReference type="ARBA" id="ARBA00022679"/>
    </source>
</evidence>
<reference evidence="7" key="1">
    <citation type="journal article" date="2014" name="Int. J. Syst. Evol. Microbiol.">
        <title>Complete genome sequence of Corynebacterium casei LMG S-19264T (=DSM 44701T), isolated from a smear-ripened cheese.</title>
        <authorList>
            <consortium name="US DOE Joint Genome Institute (JGI-PGF)"/>
            <person name="Walter F."/>
            <person name="Albersmeier A."/>
            <person name="Kalinowski J."/>
            <person name="Ruckert C."/>
        </authorList>
    </citation>
    <scope>NUCLEOTIDE SEQUENCE</scope>
    <source>
        <strain evidence="7">CGMCC 1.12214</strain>
    </source>
</reference>
<sequence length="321" mass="33306">MAKGAILVCGEALFDVFVGPEAGPRLPAEFVAGGSPMNVAIGLARLGAASAYFGGLSTDRFGEILREGLAREGVDLTHAPLKPNATTLSVVATGADGQPRYTFYGADAADRMVTAADLPTSLDGYAAIAMGSYTLSVSPVADALATLAEREGGRRVISLDPNLRPSVIGDVAAWPARFERFARHATLIKASDEDIEIAFGGRVRPAEAARRWLELGAKIVVVTRGAEGAVAFGCGEPLEVPGRRVDVVDTVGAGDTFHAAMLADLGRREALSREALAGLSREALGGALRYAVAAASVTCQRRGADLPRHDDPELLAALSQG</sequence>
<dbReference type="InterPro" id="IPR011611">
    <property type="entry name" value="PfkB_dom"/>
</dbReference>
<dbReference type="RefSeq" id="WP_188516668.1">
    <property type="nucleotide sequence ID" value="NZ_BMES01000001.1"/>
</dbReference>
<organism evidence="7 8">
    <name type="scientific">Alsobacter metallidurans</name>
    <dbReference type="NCBI Taxonomy" id="340221"/>
    <lineage>
        <taxon>Bacteria</taxon>
        <taxon>Pseudomonadati</taxon>
        <taxon>Pseudomonadota</taxon>
        <taxon>Alphaproteobacteria</taxon>
        <taxon>Hyphomicrobiales</taxon>
        <taxon>Alsobacteraceae</taxon>
        <taxon>Alsobacter</taxon>
    </lineage>
</organism>
<dbReference type="GO" id="GO:0016301">
    <property type="term" value="F:kinase activity"/>
    <property type="evidence" value="ECO:0007669"/>
    <property type="project" value="UniProtKB-KW"/>
</dbReference>
<evidence type="ECO:0000256" key="5">
    <source>
        <dbReference type="ARBA" id="ARBA00022840"/>
    </source>
</evidence>
<protein>
    <submittedName>
        <fullName evidence="7">Fructokinase</fullName>
    </submittedName>
</protein>
<keyword evidence="4" id="KW-0418">Kinase</keyword>
<reference evidence="7" key="2">
    <citation type="submission" date="2020-09" db="EMBL/GenBank/DDBJ databases">
        <authorList>
            <person name="Sun Q."/>
            <person name="Zhou Y."/>
        </authorList>
    </citation>
    <scope>NUCLEOTIDE SEQUENCE</scope>
    <source>
        <strain evidence="7">CGMCC 1.12214</strain>
    </source>
</reference>
<evidence type="ECO:0000256" key="3">
    <source>
        <dbReference type="ARBA" id="ARBA00022741"/>
    </source>
</evidence>
<dbReference type="PROSITE" id="PS00584">
    <property type="entry name" value="PFKB_KINASES_2"/>
    <property type="match status" value="1"/>
</dbReference>
<dbReference type="AlphaFoldDB" id="A0A917I502"/>
<dbReference type="InterPro" id="IPR002173">
    <property type="entry name" value="Carboh/pur_kinase_PfkB_CS"/>
</dbReference>
<dbReference type="SUPFAM" id="SSF53613">
    <property type="entry name" value="Ribokinase-like"/>
    <property type="match status" value="1"/>
</dbReference>
<evidence type="ECO:0000259" key="6">
    <source>
        <dbReference type="Pfam" id="PF00294"/>
    </source>
</evidence>
<keyword evidence="8" id="KW-1185">Reference proteome</keyword>
<name>A0A917I502_9HYPH</name>
<accession>A0A917I502</accession>
<keyword evidence="2" id="KW-0808">Transferase</keyword>
<dbReference type="Pfam" id="PF00294">
    <property type="entry name" value="PfkB"/>
    <property type="match status" value="1"/>
</dbReference>
<dbReference type="GO" id="GO:0005524">
    <property type="term" value="F:ATP binding"/>
    <property type="evidence" value="ECO:0007669"/>
    <property type="project" value="UniProtKB-KW"/>
</dbReference>
<dbReference type="CDD" id="cd01167">
    <property type="entry name" value="bac_FRK"/>
    <property type="match status" value="1"/>
</dbReference>
<evidence type="ECO:0000256" key="1">
    <source>
        <dbReference type="ARBA" id="ARBA00010688"/>
    </source>
</evidence>
<dbReference type="InterPro" id="IPR050306">
    <property type="entry name" value="PfkB_Carbo_kinase"/>
</dbReference>
<evidence type="ECO:0000256" key="4">
    <source>
        <dbReference type="ARBA" id="ARBA00022777"/>
    </source>
</evidence>
<keyword evidence="5" id="KW-0067">ATP-binding</keyword>